<name>A0A0B2VH43_TOXCA</name>
<dbReference type="Proteomes" id="UP000031036">
    <property type="component" value="Unassembled WGS sequence"/>
</dbReference>
<dbReference type="EMBL" id="JPKZ01001679">
    <property type="protein sequence ID" value="KHN80734.1"/>
    <property type="molecule type" value="Genomic_DNA"/>
</dbReference>
<gene>
    <name evidence="2" type="ORF">Tcan_01152</name>
</gene>
<sequence length="137" mass="15046">MGRAVGNVSASVLSSVLPFNASDSIVLSHFCCHFIFAMQFQVYLVLYSVKYRKCILNLCLFSVVMAEVYEKLKGALRLSGRGEGGVRSISSSRCTVVGRGYLRFTKRCLLLKDDAGAVSVRSVFTGCRRFHCCPTVG</sequence>
<feature type="non-terminal residue" evidence="2">
    <location>
        <position position="137"/>
    </location>
</feature>
<dbReference type="AlphaFoldDB" id="A0A0B2VH43"/>
<keyword evidence="1" id="KW-0472">Membrane</keyword>
<evidence type="ECO:0000313" key="2">
    <source>
        <dbReference type="EMBL" id="KHN80734.1"/>
    </source>
</evidence>
<organism evidence="2 3">
    <name type="scientific">Toxocara canis</name>
    <name type="common">Canine roundworm</name>
    <dbReference type="NCBI Taxonomy" id="6265"/>
    <lineage>
        <taxon>Eukaryota</taxon>
        <taxon>Metazoa</taxon>
        <taxon>Ecdysozoa</taxon>
        <taxon>Nematoda</taxon>
        <taxon>Chromadorea</taxon>
        <taxon>Rhabditida</taxon>
        <taxon>Spirurina</taxon>
        <taxon>Ascaridomorpha</taxon>
        <taxon>Ascaridoidea</taxon>
        <taxon>Toxocaridae</taxon>
        <taxon>Toxocara</taxon>
    </lineage>
</organism>
<keyword evidence="1" id="KW-0812">Transmembrane</keyword>
<feature type="transmembrane region" description="Helical" evidence="1">
    <location>
        <begin position="25"/>
        <end position="46"/>
    </location>
</feature>
<evidence type="ECO:0000313" key="3">
    <source>
        <dbReference type="Proteomes" id="UP000031036"/>
    </source>
</evidence>
<comment type="caution">
    <text evidence="2">The sequence shown here is derived from an EMBL/GenBank/DDBJ whole genome shotgun (WGS) entry which is preliminary data.</text>
</comment>
<keyword evidence="3" id="KW-1185">Reference proteome</keyword>
<reference evidence="2 3" key="1">
    <citation type="submission" date="2014-11" db="EMBL/GenBank/DDBJ databases">
        <title>Genetic blueprint of the zoonotic pathogen Toxocara canis.</title>
        <authorList>
            <person name="Zhu X.-Q."/>
            <person name="Korhonen P.K."/>
            <person name="Cai H."/>
            <person name="Young N.D."/>
            <person name="Nejsum P."/>
            <person name="von Samson-Himmelstjerna G."/>
            <person name="Boag P.R."/>
            <person name="Tan P."/>
            <person name="Li Q."/>
            <person name="Min J."/>
            <person name="Yang Y."/>
            <person name="Wang X."/>
            <person name="Fang X."/>
            <person name="Hall R.S."/>
            <person name="Hofmann A."/>
            <person name="Sternberg P.W."/>
            <person name="Jex A.R."/>
            <person name="Gasser R.B."/>
        </authorList>
    </citation>
    <scope>NUCLEOTIDE SEQUENCE [LARGE SCALE GENOMIC DNA]</scope>
    <source>
        <strain evidence="2">PN_DK_2014</strain>
    </source>
</reference>
<protein>
    <submittedName>
        <fullName evidence="2">Uncharacterized protein</fullName>
    </submittedName>
</protein>
<accession>A0A0B2VH43</accession>
<evidence type="ECO:0000256" key="1">
    <source>
        <dbReference type="SAM" id="Phobius"/>
    </source>
</evidence>
<keyword evidence="1" id="KW-1133">Transmembrane helix</keyword>
<proteinExistence type="predicted"/>